<proteinExistence type="predicted"/>
<name>A0ACD4D982_9HYPH</name>
<keyword evidence="2" id="KW-1185">Reference proteome</keyword>
<accession>A0ACD4D982</accession>
<protein>
    <submittedName>
        <fullName evidence="1">FAD-binding oxidoreductase</fullName>
    </submittedName>
</protein>
<evidence type="ECO:0000313" key="1">
    <source>
        <dbReference type="EMBL" id="UXN62283.1"/>
    </source>
</evidence>
<evidence type="ECO:0000313" key="2">
    <source>
        <dbReference type="Proteomes" id="UP001061991"/>
    </source>
</evidence>
<dbReference type="Proteomes" id="UP001061991">
    <property type="component" value="Chromosome"/>
</dbReference>
<reference evidence="1" key="1">
    <citation type="submission" date="2022-09" db="EMBL/GenBank/DDBJ databases">
        <title>Interaction between co-microsymbionts with complementary sets of symbiotic genes in legume-rhizobium systems.</title>
        <authorList>
            <person name="Safronova V."/>
            <person name="Sazanova A."/>
            <person name="Afonin A."/>
            <person name="Chirak E."/>
        </authorList>
    </citation>
    <scope>NUCLEOTIDE SEQUENCE</scope>
    <source>
        <strain evidence="1">A18/3m</strain>
    </source>
</reference>
<organism evidence="1 2">
    <name type="scientific">Phyllobacterium zundukense</name>
    <dbReference type="NCBI Taxonomy" id="1867719"/>
    <lineage>
        <taxon>Bacteria</taxon>
        <taxon>Pseudomonadati</taxon>
        <taxon>Pseudomonadota</taxon>
        <taxon>Alphaproteobacteria</taxon>
        <taxon>Hyphomicrobiales</taxon>
        <taxon>Phyllobacteriaceae</taxon>
        <taxon>Phyllobacterium</taxon>
    </lineage>
</organism>
<gene>
    <name evidence="1" type="ORF">N8E88_20015</name>
</gene>
<sequence>MIDRLLDIVGPKGIVSDPSEMTPYLTDWRGRKQGRAVCVVLPASTDEVAAVMRVAAEEKQPVFPLGGNTGLCYGAVPESDDAEKPGIVLSLRRMHRIRDIDTVSDIITVDAGVILAEIHQAADKIDRQFPLRLGSEGSAQVGGLISTNAGGTAVVRYGPMRDLVAGLEVVLADGRIVNDLAALRKDNTGYMLRQLFIGAEGTLGIITGAALRLFPTLSKSAHAWIDVVSPADAVKLLARFRATAGSFIEAFELVSASQFELVRRHVDRVRMPFAQLPAWSLMVELSTSDSYTDLDAMLGGLLEEGFAAGLVGDAVVAASNQQAKEIWHVRHSVSEANKKEGIGIVHDIAVRTSFVPAFIDAADKVAAERFPEATTQVVCHLGDGNVHYILMFSHDYWNTIDDQDGFALDVERAIHDVGVQFGGTFSAEHGVGRKLPAELERLCDPLRYELMQQIKHVLDPDGRMNPGVLLKSQ</sequence>
<dbReference type="EMBL" id="CP104973">
    <property type="protein sequence ID" value="UXN62283.1"/>
    <property type="molecule type" value="Genomic_DNA"/>
</dbReference>